<proteinExistence type="predicted"/>
<keyword evidence="2" id="KW-1185">Reference proteome</keyword>
<sequence>MDVEDRLLLLLEDPDEELVEMDDKLDDDRLEELDAVELLPNDSVDEVRLTMLVEPVEVPVPDVVMVELELKDDVDELDTLVELAPGLGMGGMPPTMPRMKSFATESWATAVAARARTPACLDQRMLTG</sequence>
<accession>A0A8H6KDN7</accession>
<protein>
    <submittedName>
        <fullName evidence="1">Uncharacterized protein</fullName>
    </submittedName>
</protein>
<dbReference type="AlphaFoldDB" id="A0A8H6KDN7"/>
<evidence type="ECO:0000313" key="2">
    <source>
        <dbReference type="Proteomes" id="UP000639643"/>
    </source>
</evidence>
<organism evidence="1 2">
    <name type="scientific">Colletotrichum musicola</name>
    <dbReference type="NCBI Taxonomy" id="2175873"/>
    <lineage>
        <taxon>Eukaryota</taxon>
        <taxon>Fungi</taxon>
        <taxon>Dikarya</taxon>
        <taxon>Ascomycota</taxon>
        <taxon>Pezizomycotina</taxon>
        <taxon>Sordariomycetes</taxon>
        <taxon>Hypocreomycetidae</taxon>
        <taxon>Glomerellales</taxon>
        <taxon>Glomerellaceae</taxon>
        <taxon>Colletotrichum</taxon>
        <taxon>Colletotrichum orchidearum species complex</taxon>
    </lineage>
</organism>
<dbReference type="Proteomes" id="UP000639643">
    <property type="component" value="Unassembled WGS sequence"/>
</dbReference>
<evidence type="ECO:0000313" key="1">
    <source>
        <dbReference type="EMBL" id="KAF6829537.1"/>
    </source>
</evidence>
<reference evidence="1" key="1">
    <citation type="journal article" date="2020" name="Phytopathology">
        <title>Genome Sequence Resources of Colletotrichum truncatum, C. plurivorum, C. musicola, and C. sojae: Four Species Pathogenic to Soybean (Glycine max).</title>
        <authorList>
            <person name="Rogerio F."/>
            <person name="Boufleur T.R."/>
            <person name="Ciampi-Guillardi M."/>
            <person name="Sukno S.A."/>
            <person name="Thon M.R."/>
            <person name="Massola Junior N.S."/>
            <person name="Baroncelli R."/>
        </authorList>
    </citation>
    <scope>NUCLEOTIDE SEQUENCE</scope>
    <source>
        <strain evidence="1">LFN0074</strain>
    </source>
</reference>
<gene>
    <name evidence="1" type="ORF">CMUS01_08107</name>
</gene>
<name>A0A8H6KDN7_9PEZI</name>
<dbReference type="EMBL" id="WIGM01000307">
    <property type="protein sequence ID" value="KAF6829537.1"/>
    <property type="molecule type" value="Genomic_DNA"/>
</dbReference>
<comment type="caution">
    <text evidence="1">The sequence shown here is derived from an EMBL/GenBank/DDBJ whole genome shotgun (WGS) entry which is preliminary data.</text>
</comment>